<evidence type="ECO:0000313" key="1">
    <source>
        <dbReference type="EMBL" id="GFD31717.1"/>
    </source>
</evidence>
<protein>
    <submittedName>
        <fullName evidence="1">Nicalin-1</fullName>
    </submittedName>
</protein>
<comment type="caution">
    <text evidence="1">The sequence shown here is derived from an EMBL/GenBank/DDBJ whole genome shotgun (WGS) entry which is preliminary data.</text>
</comment>
<dbReference type="AlphaFoldDB" id="A0A699V9E6"/>
<proteinExistence type="predicted"/>
<gene>
    <name evidence="1" type="ORF">Tci_903686</name>
</gene>
<organism evidence="1">
    <name type="scientific">Tanacetum cinerariifolium</name>
    <name type="common">Dalmatian daisy</name>
    <name type="synonym">Chrysanthemum cinerariifolium</name>
    <dbReference type="NCBI Taxonomy" id="118510"/>
    <lineage>
        <taxon>Eukaryota</taxon>
        <taxon>Viridiplantae</taxon>
        <taxon>Streptophyta</taxon>
        <taxon>Embryophyta</taxon>
        <taxon>Tracheophyta</taxon>
        <taxon>Spermatophyta</taxon>
        <taxon>Magnoliopsida</taxon>
        <taxon>eudicotyledons</taxon>
        <taxon>Gunneridae</taxon>
        <taxon>Pentapetalae</taxon>
        <taxon>asterids</taxon>
        <taxon>campanulids</taxon>
        <taxon>Asterales</taxon>
        <taxon>Asteraceae</taxon>
        <taxon>Asteroideae</taxon>
        <taxon>Anthemideae</taxon>
        <taxon>Anthemidinae</taxon>
        <taxon>Tanacetum</taxon>
    </lineage>
</organism>
<dbReference type="EMBL" id="BKCJ011416826">
    <property type="protein sequence ID" value="GFD31717.1"/>
    <property type="molecule type" value="Genomic_DNA"/>
</dbReference>
<accession>A0A699V9E6</accession>
<feature type="non-terminal residue" evidence="1">
    <location>
        <position position="1"/>
    </location>
</feature>
<sequence>GLSNVAEEVGVTVGLKHKKINGSNSRMIIQPRVLFPHLKTILLGFLSSGGRQGRGRLDRKGAAALREGVEVGWFGTGEEKGGKGRGGR</sequence>
<reference evidence="1" key="1">
    <citation type="journal article" date="2019" name="Sci. Rep.">
        <title>Draft genome of Tanacetum cinerariifolium, the natural source of mosquito coil.</title>
        <authorList>
            <person name="Yamashiro T."/>
            <person name="Shiraishi A."/>
            <person name="Satake H."/>
            <person name="Nakayama K."/>
        </authorList>
    </citation>
    <scope>NUCLEOTIDE SEQUENCE</scope>
</reference>
<name>A0A699V9E6_TANCI</name>